<dbReference type="Proteomes" id="UP000501690">
    <property type="component" value="Linkage Group LG10"/>
</dbReference>
<evidence type="ECO:0000313" key="2">
    <source>
        <dbReference type="EMBL" id="QCE11001.1"/>
    </source>
</evidence>
<sequence length="99" mass="11085">MKGSKAYLQFTFRLTPFLTHLCDLLLELWYSVVRCQGIKTSSFQVRVVANTDYLAQASWPRLGEMSIGSPRVFYASRCSGDQTLVLSEQTSRLGGEGLT</sequence>
<gene>
    <name evidence="2" type="ORF">DEO72_LG10g2234</name>
</gene>
<evidence type="ECO:0000256" key="1">
    <source>
        <dbReference type="SAM" id="SignalP"/>
    </source>
</evidence>
<proteinExistence type="predicted"/>
<organism evidence="2 3">
    <name type="scientific">Vigna unguiculata</name>
    <name type="common">Cowpea</name>
    <dbReference type="NCBI Taxonomy" id="3917"/>
    <lineage>
        <taxon>Eukaryota</taxon>
        <taxon>Viridiplantae</taxon>
        <taxon>Streptophyta</taxon>
        <taxon>Embryophyta</taxon>
        <taxon>Tracheophyta</taxon>
        <taxon>Spermatophyta</taxon>
        <taxon>Magnoliopsida</taxon>
        <taxon>eudicotyledons</taxon>
        <taxon>Gunneridae</taxon>
        <taxon>Pentapetalae</taxon>
        <taxon>rosids</taxon>
        <taxon>fabids</taxon>
        <taxon>Fabales</taxon>
        <taxon>Fabaceae</taxon>
        <taxon>Papilionoideae</taxon>
        <taxon>50 kb inversion clade</taxon>
        <taxon>NPAAA clade</taxon>
        <taxon>indigoferoid/millettioid clade</taxon>
        <taxon>Phaseoleae</taxon>
        <taxon>Vigna</taxon>
    </lineage>
</organism>
<dbReference type="EMBL" id="CP039354">
    <property type="protein sequence ID" value="QCE11001.1"/>
    <property type="molecule type" value="Genomic_DNA"/>
</dbReference>
<name>A0A4D6NDQ6_VIGUN</name>
<reference evidence="2 3" key="1">
    <citation type="submission" date="2019-04" db="EMBL/GenBank/DDBJ databases">
        <title>An improved genome assembly and genetic linkage map for asparagus bean, Vigna unguiculata ssp. sesquipedialis.</title>
        <authorList>
            <person name="Xia Q."/>
            <person name="Zhang R."/>
            <person name="Dong Y."/>
        </authorList>
    </citation>
    <scope>NUCLEOTIDE SEQUENCE [LARGE SCALE GENOMIC DNA]</scope>
    <source>
        <tissue evidence="2">Leaf</tissue>
    </source>
</reference>
<evidence type="ECO:0000313" key="3">
    <source>
        <dbReference type="Proteomes" id="UP000501690"/>
    </source>
</evidence>
<protein>
    <submittedName>
        <fullName evidence="2">Uncharacterized protein</fullName>
    </submittedName>
</protein>
<dbReference type="AlphaFoldDB" id="A0A4D6NDQ6"/>
<keyword evidence="1" id="KW-0732">Signal</keyword>
<keyword evidence="3" id="KW-1185">Reference proteome</keyword>
<feature type="chain" id="PRO_5020026359" evidence="1">
    <location>
        <begin position="36"/>
        <end position="99"/>
    </location>
</feature>
<feature type="signal peptide" evidence="1">
    <location>
        <begin position="1"/>
        <end position="35"/>
    </location>
</feature>
<accession>A0A4D6NDQ6</accession>